<gene>
    <name evidence="1" type="ORF">SAMN05216353_102203</name>
</gene>
<keyword evidence="2" id="KW-1185">Reference proteome</keyword>
<accession>A0A1I2JW45</accession>
<protein>
    <submittedName>
        <fullName evidence="1">Uncharacterized protein</fullName>
    </submittedName>
</protein>
<dbReference type="AlphaFoldDB" id="A0A1I2JW45"/>
<reference evidence="2" key="1">
    <citation type="submission" date="2016-10" db="EMBL/GenBank/DDBJ databases">
        <authorList>
            <person name="Varghese N."/>
            <person name="Submissions S."/>
        </authorList>
    </citation>
    <scope>NUCLEOTIDE SEQUENCE [LARGE SCALE GENOMIC DNA]</scope>
    <source>
        <strain evidence="2">FP5</strain>
    </source>
</reference>
<evidence type="ECO:0000313" key="2">
    <source>
        <dbReference type="Proteomes" id="UP000198897"/>
    </source>
</evidence>
<proteinExistence type="predicted"/>
<dbReference type="Proteomes" id="UP000198897">
    <property type="component" value="Unassembled WGS sequence"/>
</dbReference>
<organism evidence="1 2">
    <name type="scientific">Halobacillus alkaliphilus</name>
    <dbReference type="NCBI Taxonomy" id="396056"/>
    <lineage>
        <taxon>Bacteria</taxon>
        <taxon>Bacillati</taxon>
        <taxon>Bacillota</taxon>
        <taxon>Bacilli</taxon>
        <taxon>Bacillales</taxon>
        <taxon>Bacillaceae</taxon>
        <taxon>Halobacillus</taxon>
    </lineage>
</organism>
<evidence type="ECO:0000313" key="1">
    <source>
        <dbReference type="EMBL" id="SFF58794.1"/>
    </source>
</evidence>
<name>A0A1I2JW45_9BACI</name>
<dbReference type="EMBL" id="FOOG01000002">
    <property type="protein sequence ID" value="SFF58794.1"/>
    <property type="molecule type" value="Genomic_DNA"/>
</dbReference>
<sequence length="36" mass="4119">MCLFKSYLYSEVELISSVSLKEKVVDLIDNKPLVKS</sequence>